<dbReference type="CDD" id="cd12797">
    <property type="entry name" value="M23_peptidase"/>
    <property type="match status" value="1"/>
</dbReference>
<feature type="signal peptide" evidence="1">
    <location>
        <begin position="1"/>
        <end position="19"/>
    </location>
</feature>
<evidence type="ECO:0000259" key="2">
    <source>
        <dbReference type="Pfam" id="PF01551"/>
    </source>
</evidence>
<dbReference type="Gene3D" id="2.70.70.10">
    <property type="entry name" value="Glucose Permease (Domain IIA)"/>
    <property type="match status" value="1"/>
</dbReference>
<proteinExistence type="predicted"/>
<gene>
    <name evidence="3" type="ORF">Ga0609869_001716</name>
</gene>
<dbReference type="InterPro" id="IPR011055">
    <property type="entry name" value="Dup_hybrid_motif"/>
</dbReference>
<dbReference type="InterPro" id="IPR016047">
    <property type="entry name" value="M23ase_b-sheet_dom"/>
</dbReference>
<comment type="caution">
    <text evidence="3">The sequence shown here is derived from an EMBL/GenBank/DDBJ whole genome shotgun (WGS) entry which is preliminary data.</text>
</comment>
<dbReference type="Pfam" id="PF01551">
    <property type="entry name" value="Peptidase_M23"/>
    <property type="match status" value="1"/>
</dbReference>
<dbReference type="PANTHER" id="PTHR21666">
    <property type="entry name" value="PEPTIDASE-RELATED"/>
    <property type="match status" value="1"/>
</dbReference>
<evidence type="ECO:0000313" key="4">
    <source>
        <dbReference type="Proteomes" id="UP001560019"/>
    </source>
</evidence>
<dbReference type="EMBL" id="JBEHHI010000001">
    <property type="protein sequence ID" value="MEX5728363.1"/>
    <property type="molecule type" value="Genomic_DNA"/>
</dbReference>
<dbReference type="PANTHER" id="PTHR21666:SF270">
    <property type="entry name" value="MUREIN HYDROLASE ACTIVATOR ENVC"/>
    <property type="match status" value="1"/>
</dbReference>
<reference evidence="3 4" key="1">
    <citation type="submission" date="2024-06" db="EMBL/GenBank/DDBJ databases">
        <title>Genome of Rhodovulum iodosum, a marine photoferrotroph.</title>
        <authorList>
            <person name="Bianchini G."/>
            <person name="Nikeleit V."/>
            <person name="Kappler A."/>
            <person name="Bryce C."/>
            <person name="Sanchez-Baracaldo P."/>
        </authorList>
    </citation>
    <scope>NUCLEOTIDE SEQUENCE [LARGE SCALE GENOMIC DNA]</scope>
    <source>
        <strain evidence="3 4">UT/N1</strain>
    </source>
</reference>
<dbReference type="Proteomes" id="UP001560019">
    <property type="component" value="Unassembled WGS sequence"/>
</dbReference>
<feature type="chain" id="PRO_5046829533" description="M23ase beta-sheet core domain-containing protein" evidence="1">
    <location>
        <begin position="20"/>
        <end position="325"/>
    </location>
</feature>
<keyword evidence="1" id="KW-0732">Signal</keyword>
<dbReference type="RefSeq" id="WP_342772259.1">
    <property type="nucleotide sequence ID" value="NZ_JBEHHI010000001.1"/>
</dbReference>
<feature type="domain" description="M23ase beta-sheet core" evidence="2">
    <location>
        <begin position="62"/>
        <end position="180"/>
    </location>
</feature>
<dbReference type="SUPFAM" id="SSF51261">
    <property type="entry name" value="Duplicated hybrid motif"/>
    <property type="match status" value="1"/>
</dbReference>
<keyword evidence="4" id="KW-1185">Reference proteome</keyword>
<sequence length="325" mass="33463">MIRAKTILALLSLAAPAVAGDIPLAPPIDCTLGETCFIQNYVDRDPGPGAADFACGGLTYDGHKGTDFALPTEADMARGVSVLSVAPGTVKATRDGMPDIAMDRPGAPALDGRDCGNGVVVSHGEGWETQYCHLREGSVAVRKGMRVAKGTVLGQVGLSGRTEFPHVHLSVRRDGRVVDPFDPASGPATCGRAAAAPLWQNPLPYAPGGLVGAGFSTTVPGFDAVKAGLASPATLPAGAPALVLWAHAFGGRAGDAVAFEIDGPGGARIFEHRATLDRAQVRFFRAAGRRPPAGGWPDGAYRGTAQLMRGDEVLGQRTVTLRIGG</sequence>
<accession>A0ABV3XTG0</accession>
<organism evidence="3 4">
    <name type="scientific">Rhodovulum iodosum</name>
    <dbReference type="NCBI Taxonomy" id="68291"/>
    <lineage>
        <taxon>Bacteria</taxon>
        <taxon>Pseudomonadati</taxon>
        <taxon>Pseudomonadota</taxon>
        <taxon>Alphaproteobacteria</taxon>
        <taxon>Rhodobacterales</taxon>
        <taxon>Paracoccaceae</taxon>
        <taxon>Rhodovulum</taxon>
    </lineage>
</organism>
<evidence type="ECO:0000256" key="1">
    <source>
        <dbReference type="SAM" id="SignalP"/>
    </source>
</evidence>
<protein>
    <recommendedName>
        <fullName evidence="2">M23ase beta-sheet core domain-containing protein</fullName>
    </recommendedName>
</protein>
<evidence type="ECO:0000313" key="3">
    <source>
        <dbReference type="EMBL" id="MEX5728363.1"/>
    </source>
</evidence>
<name>A0ABV3XTG0_9RHOB</name>
<dbReference type="InterPro" id="IPR050570">
    <property type="entry name" value="Cell_wall_metabolism_enzyme"/>
</dbReference>